<comment type="caution">
    <text evidence="6">The sequence shown here is derived from an EMBL/GenBank/DDBJ whole genome shotgun (WGS) entry which is preliminary data.</text>
</comment>
<dbReference type="EMBL" id="JAVRIF010000001">
    <property type="protein sequence ID" value="MDT0602509.1"/>
    <property type="molecule type" value="Genomic_DNA"/>
</dbReference>
<dbReference type="Pfam" id="PF00295">
    <property type="entry name" value="Glyco_hydro_28"/>
    <property type="match status" value="1"/>
</dbReference>
<keyword evidence="2 4" id="KW-0378">Hydrolase</keyword>
<dbReference type="InterPro" id="IPR012334">
    <property type="entry name" value="Pectin_lyas_fold"/>
</dbReference>
<dbReference type="SUPFAM" id="SSF51126">
    <property type="entry name" value="Pectin lyase-like"/>
    <property type="match status" value="1"/>
</dbReference>
<sequence length="468" mass="52154">MKNFLLKSTISNILILNIFLSISVHANNDISKNIQKSASKNDWAMMDNIIANIQLPNIKSQAFTISDFGATPGGEKDARSAILATIAYAVKQGGGKVVIPQGVWLTNGPIVLQSGINLHLAKGATLLFSANAEDYLPVVKKRWEGTEMFGYSPMIYANNVEDVAITGKGVIDGNTNSDFHTWYKKQQPDMLALRTMGIKGVPVENRQFGKGHFLRPELIQLFGAKRVLLEGYTAKNSPFWVNHLVYTDHATVRDIRVDSHRGNNDGIDIESSTYVLVENSHFRTGDDAVVVKSGRDKDGRDIAKPSKYIVVRNNDMGGEDGIALGSEMSGGISHVYFTDNILRNGKAAIRFKGSLDRGGLVEHIRVRNMTIAEFDDIFWFQLNYPGVIEGGHPSIYRDIVFENITVEKAKRIVFEAHAYKDFPIEDIILKDVTIKEAKQTFILDHVKNLVFDNVSINNKVINKTYNQH</sequence>
<comment type="similarity">
    <text evidence="1 4">Belongs to the glycosyl hydrolase 28 family.</text>
</comment>
<keyword evidence="5" id="KW-0732">Signal</keyword>
<evidence type="ECO:0000256" key="3">
    <source>
        <dbReference type="ARBA" id="ARBA00023295"/>
    </source>
</evidence>
<dbReference type="PANTHER" id="PTHR31339">
    <property type="entry name" value="PECTIN LYASE-RELATED"/>
    <property type="match status" value="1"/>
</dbReference>
<dbReference type="InterPro" id="IPR000743">
    <property type="entry name" value="Glyco_hydro_28"/>
</dbReference>
<feature type="signal peptide" evidence="5">
    <location>
        <begin position="1"/>
        <end position="26"/>
    </location>
</feature>
<evidence type="ECO:0000313" key="6">
    <source>
        <dbReference type="EMBL" id="MDT0602509.1"/>
    </source>
</evidence>
<dbReference type="InterPro" id="IPR051801">
    <property type="entry name" value="GH28_Enzymes"/>
</dbReference>
<gene>
    <name evidence="6" type="ORF">RM573_02765</name>
</gene>
<accession>A0ABU2ZX63</accession>
<evidence type="ECO:0000256" key="1">
    <source>
        <dbReference type="ARBA" id="ARBA00008834"/>
    </source>
</evidence>
<dbReference type="RefSeq" id="WP_311576876.1">
    <property type="nucleotide sequence ID" value="NZ_JAVRIF010000001.1"/>
</dbReference>
<protein>
    <submittedName>
        <fullName evidence="6">Glycoside hydrolase family 28 protein</fullName>
    </submittedName>
</protein>
<name>A0ABU2ZX63_9GAMM</name>
<feature type="chain" id="PRO_5046865248" evidence="5">
    <location>
        <begin position="27"/>
        <end position="468"/>
    </location>
</feature>
<keyword evidence="3 4" id="KW-0326">Glycosidase</keyword>
<dbReference type="PANTHER" id="PTHR31339:SF9">
    <property type="entry name" value="PLASMIN AND FIBRONECTIN-BINDING PROTEIN A"/>
    <property type="match status" value="1"/>
</dbReference>
<dbReference type="Gene3D" id="2.160.20.10">
    <property type="entry name" value="Single-stranded right-handed beta-helix, Pectin lyase-like"/>
    <property type="match status" value="1"/>
</dbReference>
<reference evidence="6 7" key="1">
    <citation type="submission" date="2023-09" db="EMBL/GenBank/DDBJ databases">
        <authorList>
            <person name="Rey-Velasco X."/>
        </authorList>
    </citation>
    <scope>NUCLEOTIDE SEQUENCE [LARGE SCALE GENOMIC DNA]</scope>
    <source>
        <strain evidence="6 7">W431</strain>
    </source>
</reference>
<proteinExistence type="inferred from homology"/>
<organism evidence="6 7">
    <name type="scientific">Thalassotalea castellviae</name>
    <dbReference type="NCBI Taxonomy" id="3075612"/>
    <lineage>
        <taxon>Bacteria</taxon>
        <taxon>Pseudomonadati</taxon>
        <taxon>Pseudomonadota</taxon>
        <taxon>Gammaproteobacteria</taxon>
        <taxon>Alteromonadales</taxon>
        <taxon>Colwelliaceae</taxon>
        <taxon>Thalassotalea</taxon>
    </lineage>
</organism>
<dbReference type="GO" id="GO:0016787">
    <property type="term" value="F:hydrolase activity"/>
    <property type="evidence" value="ECO:0007669"/>
    <property type="project" value="UniProtKB-KW"/>
</dbReference>
<dbReference type="SMART" id="SM00710">
    <property type="entry name" value="PbH1"/>
    <property type="match status" value="4"/>
</dbReference>
<dbReference type="Proteomes" id="UP001266357">
    <property type="component" value="Unassembled WGS sequence"/>
</dbReference>
<evidence type="ECO:0000256" key="5">
    <source>
        <dbReference type="SAM" id="SignalP"/>
    </source>
</evidence>
<evidence type="ECO:0000313" key="7">
    <source>
        <dbReference type="Proteomes" id="UP001266357"/>
    </source>
</evidence>
<evidence type="ECO:0000256" key="4">
    <source>
        <dbReference type="RuleBase" id="RU361169"/>
    </source>
</evidence>
<evidence type="ECO:0000256" key="2">
    <source>
        <dbReference type="ARBA" id="ARBA00022801"/>
    </source>
</evidence>
<dbReference type="InterPro" id="IPR006626">
    <property type="entry name" value="PbH1"/>
</dbReference>
<keyword evidence="7" id="KW-1185">Reference proteome</keyword>
<dbReference type="InterPro" id="IPR011050">
    <property type="entry name" value="Pectin_lyase_fold/virulence"/>
</dbReference>